<evidence type="ECO:0000313" key="8">
    <source>
        <dbReference type="EMBL" id="TXS91869.1"/>
    </source>
</evidence>
<feature type="transmembrane region" description="Helical" evidence="6">
    <location>
        <begin position="80"/>
        <end position="98"/>
    </location>
</feature>
<dbReference type="InterPro" id="IPR036259">
    <property type="entry name" value="MFS_trans_sf"/>
</dbReference>
<evidence type="ECO:0000256" key="6">
    <source>
        <dbReference type="SAM" id="Phobius"/>
    </source>
</evidence>
<dbReference type="PANTHER" id="PTHR23504:SF15">
    <property type="entry name" value="MAJOR FACILITATOR SUPERFAMILY (MFS) PROFILE DOMAIN-CONTAINING PROTEIN"/>
    <property type="match status" value="1"/>
</dbReference>
<feature type="transmembrane region" description="Helical" evidence="6">
    <location>
        <begin position="341"/>
        <end position="365"/>
    </location>
</feature>
<gene>
    <name evidence="8" type="ORF">FV139_14115</name>
</gene>
<feature type="transmembrane region" description="Helical" evidence="6">
    <location>
        <begin position="285"/>
        <end position="302"/>
    </location>
</feature>
<dbReference type="InterPro" id="IPR001958">
    <property type="entry name" value="Tet-R_TetA/multi-R_MdtG-like"/>
</dbReference>
<comment type="caution">
    <text evidence="8">The sequence shown here is derived from an EMBL/GenBank/DDBJ whole genome shotgun (WGS) entry which is preliminary data.</text>
</comment>
<reference evidence="8 9" key="1">
    <citation type="submission" date="2019-08" db="EMBL/GenBank/DDBJ databases">
        <title>Parahaliea maris sp. nov., isolated from the surface seawater.</title>
        <authorList>
            <person name="Liu Y."/>
        </authorList>
    </citation>
    <scope>NUCLEOTIDE SEQUENCE [LARGE SCALE GENOMIC DNA]</scope>
    <source>
        <strain evidence="8 9">HSLHS9</strain>
    </source>
</reference>
<keyword evidence="9" id="KW-1185">Reference proteome</keyword>
<protein>
    <submittedName>
        <fullName evidence="8">TCR/Tet family MFS transporter</fullName>
    </submittedName>
</protein>
<organism evidence="8 9">
    <name type="scientific">Parahaliea maris</name>
    <dbReference type="NCBI Taxonomy" id="2716870"/>
    <lineage>
        <taxon>Bacteria</taxon>
        <taxon>Pseudomonadati</taxon>
        <taxon>Pseudomonadota</taxon>
        <taxon>Gammaproteobacteria</taxon>
        <taxon>Cellvibrionales</taxon>
        <taxon>Halieaceae</taxon>
        <taxon>Parahaliea</taxon>
    </lineage>
</organism>
<dbReference type="SUPFAM" id="SSF103473">
    <property type="entry name" value="MFS general substrate transporter"/>
    <property type="match status" value="1"/>
</dbReference>
<evidence type="ECO:0000256" key="1">
    <source>
        <dbReference type="ARBA" id="ARBA00004141"/>
    </source>
</evidence>
<evidence type="ECO:0000256" key="5">
    <source>
        <dbReference type="ARBA" id="ARBA00023136"/>
    </source>
</evidence>
<keyword evidence="5 6" id="KW-0472">Membrane</keyword>
<evidence type="ECO:0000256" key="4">
    <source>
        <dbReference type="ARBA" id="ARBA00022989"/>
    </source>
</evidence>
<name>A0A5C8ZVJ9_9GAMM</name>
<evidence type="ECO:0000313" key="9">
    <source>
        <dbReference type="Proteomes" id="UP000321039"/>
    </source>
</evidence>
<sequence>MIAAGNTNAVAFLLITIFLDSVGIGILIPVIPELIKELAGVNISQAAIYGGAITALFSLVQFFSSPILGSLSDSLGRRPVILVSLLAFGLNYVMMGLAPSLAWLFFAQALAGLFGATHSVAAAYITDITDPLKRAGPFGMMGAAFGLGFMVGPVLSGLVSEWGIRLPFFIAASLALLNVLYGIYALPESLSRRERRQFRFRQSSAWSVFRHLHRYPQMTALLFATLLMQLGLQSVTVTWPYFTTFQYGWTPREIGFSLGLYGIVTVVTQGFILKKLVDWYGDAKAANIGLVLMIVGLLGFALSDHPALGVLFIVPHAMAFMSQGALRSLMSQGLSANEQGALQGAIISVNSFAAIISPLLMPWLFSVFSSGVTGFVFAGAPYVLGAAFAFMSILLIHPHRTLNKIG</sequence>
<dbReference type="AlphaFoldDB" id="A0A5C8ZVJ9"/>
<feature type="transmembrane region" description="Helical" evidence="6">
    <location>
        <begin position="220"/>
        <end position="242"/>
    </location>
</feature>
<feature type="transmembrane region" description="Helical" evidence="6">
    <location>
        <begin position="12"/>
        <end position="31"/>
    </location>
</feature>
<keyword evidence="3 6" id="KW-0812">Transmembrane</keyword>
<dbReference type="GO" id="GO:0022857">
    <property type="term" value="F:transmembrane transporter activity"/>
    <property type="evidence" value="ECO:0007669"/>
    <property type="project" value="InterPro"/>
</dbReference>
<dbReference type="InterPro" id="IPR020846">
    <property type="entry name" value="MFS_dom"/>
</dbReference>
<dbReference type="PRINTS" id="PR01035">
    <property type="entry name" value="TCRTETA"/>
</dbReference>
<feature type="transmembrane region" description="Helical" evidence="6">
    <location>
        <begin position="138"/>
        <end position="160"/>
    </location>
</feature>
<dbReference type="PANTHER" id="PTHR23504">
    <property type="entry name" value="MAJOR FACILITATOR SUPERFAMILY DOMAIN-CONTAINING PROTEIN 10"/>
    <property type="match status" value="1"/>
</dbReference>
<feature type="transmembrane region" description="Helical" evidence="6">
    <location>
        <begin position="308"/>
        <end position="329"/>
    </location>
</feature>
<feature type="transmembrane region" description="Helical" evidence="6">
    <location>
        <begin position="104"/>
        <end position="126"/>
    </location>
</feature>
<keyword evidence="4 6" id="KW-1133">Transmembrane helix</keyword>
<feature type="transmembrane region" description="Helical" evidence="6">
    <location>
        <begin position="254"/>
        <end position="273"/>
    </location>
</feature>
<feature type="transmembrane region" description="Helical" evidence="6">
    <location>
        <begin position="46"/>
        <end position="68"/>
    </location>
</feature>
<dbReference type="RefSeq" id="WP_148069109.1">
    <property type="nucleotide sequence ID" value="NZ_VRZA01000005.1"/>
</dbReference>
<accession>A0A5C8ZVJ9</accession>
<comment type="subcellular location">
    <subcellularLocation>
        <location evidence="1">Membrane</location>
        <topology evidence="1">Multi-pass membrane protein</topology>
    </subcellularLocation>
</comment>
<dbReference type="EMBL" id="VRZA01000005">
    <property type="protein sequence ID" value="TXS91869.1"/>
    <property type="molecule type" value="Genomic_DNA"/>
</dbReference>
<dbReference type="Pfam" id="PF07690">
    <property type="entry name" value="MFS_1"/>
    <property type="match status" value="1"/>
</dbReference>
<dbReference type="PROSITE" id="PS50850">
    <property type="entry name" value="MFS"/>
    <property type="match status" value="1"/>
</dbReference>
<feature type="domain" description="Major facilitator superfamily (MFS) profile" evidence="7">
    <location>
        <begin position="9"/>
        <end position="397"/>
    </location>
</feature>
<dbReference type="Gene3D" id="1.20.1250.20">
    <property type="entry name" value="MFS general substrate transporter like domains"/>
    <property type="match status" value="1"/>
</dbReference>
<evidence type="ECO:0000256" key="2">
    <source>
        <dbReference type="ARBA" id="ARBA00022448"/>
    </source>
</evidence>
<dbReference type="InterPro" id="IPR011701">
    <property type="entry name" value="MFS"/>
</dbReference>
<dbReference type="GO" id="GO:0016020">
    <property type="term" value="C:membrane"/>
    <property type="evidence" value="ECO:0007669"/>
    <property type="project" value="UniProtKB-SubCell"/>
</dbReference>
<evidence type="ECO:0000259" key="7">
    <source>
        <dbReference type="PROSITE" id="PS50850"/>
    </source>
</evidence>
<proteinExistence type="predicted"/>
<feature type="transmembrane region" description="Helical" evidence="6">
    <location>
        <begin position="166"/>
        <end position="186"/>
    </location>
</feature>
<feature type="transmembrane region" description="Helical" evidence="6">
    <location>
        <begin position="371"/>
        <end position="396"/>
    </location>
</feature>
<dbReference type="Proteomes" id="UP000321039">
    <property type="component" value="Unassembled WGS sequence"/>
</dbReference>
<evidence type="ECO:0000256" key="3">
    <source>
        <dbReference type="ARBA" id="ARBA00022692"/>
    </source>
</evidence>
<keyword evidence="2" id="KW-0813">Transport</keyword>